<dbReference type="RefSeq" id="WP_264713008.1">
    <property type="nucleotide sequence ID" value="NZ_JAPDNT010000003.1"/>
</dbReference>
<dbReference type="EMBL" id="JAPDNT010000003">
    <property type="protein sequence ID" value="MCW3474380.1"/>
    <property type="molecule type" value="Genomic_DNA"/>
</dbReference>
<evidence type="ECO:0000313" key="2">
    <source>
        <dbReference type="Proteomes" id="UP001165679"/>
    </source>
</evidence>
<evidence type="ECO:0000313" key="1">
    <source>
        <dbReference type="EMBL" id="MCW3474380.1"/>
    </source>
</evidence>
<reference evidence="1" key="1">
    <citation type="submission" date="2022-09" db="EMBL/GenBank/DDBJ databases">
        <title>Rhodovastum sp. nov. RN2-1 isolated from soil in Seongnam, South Korea.</title>
        <authorList>
            <person name="Le N.T."/>
        </authorList>
    </citation>
    <scope>NUCLEOTIDE SEQUENCE</scope>
    <source>
        <strain evidence="1">RN2-1</strain>
    </source>
</reference>
<dbReference type="AlphaFoldDB" id="A0AA42CH10"/>
<dbReference type="Proteomes" id="UP001165679">
    <property type="component" value="Unassembled WGS sequence"/>
</dbReference>
<dbReference type="SUPFAM" id="SSF103025">
    <property type="entry name" value="Folate-binding domain"/>
    <property type="match status" value="1"/>
</dbReference>
<dbReference type="InterPro" id="IPR027266">
    <property type="entry name" value="TrmE/GcvT-like"/>
</dbReference>
<comment type="caution">
    <text evidence="1">The sequence shown here is derived from an EMBL/GenBank/DDBJ whole genome shotgun (WGS) entry which is preliminary data.</text>
</comment>
<gene>
    <name evidence="1" type="ORF">OL599_07275</name>
</gene>
<organism evidence="1 2">
    <name type="scientific">Limobrevibacterium gyesilva</name>
    <dbReference type="NCBI Taxonomy" id="2991712"/>
    <lineage>
        <taxon>Bacteria</taxon>
        <taxon>Pseudomonadati</taxon>
        <taxon>Pseudomonadota</taxon>
        <taxon>Alphaproteobacteria</taxon>
        <taxon>Acetobacterales</taxon>
        <taxon>Acetobacteraceae</taxon>
        <taxon>Limobrevibacterium</taxon>
    </lineage>
</organism>
<name>A0AA42CH10_9PROT</name>
<keyword evidence="2" id="KW-1185">Reference proteome</keyword>
<evidence type="ECO:0008006" key="3">
    <source>
        <dbReference type="Google" id="ProtNLM"/>
    </source>
</evidence>
<protein>
    <recommendedName>
        <fullName evidence="3">Sarcosine oxidase subunit gamma</fullName>
    </recommendedName>
</protein>
<reference evidence="1" key="2">
    <citation type="submission" date="2022-10" db="EMBL/GenBank/DDBJ databases">
        <authorList>
            <person name="Trinh H.N."/>
        </authorList>
    </citation>
    <scope>NUCLEOTIDE SEQUENCE</scope>
    <source>
        <strain evidence="1">RN2-1</strain>
    </source>
</reference>
<sequence>MADLARHPVAARIEAPGLVVTTRAPAGQWLVTGTDMEPNTRAGTDPYALWLAPGRRLVVADTPAPAPDDTFVSDVTDGLVLIEIIGSRSMDLLAMGCPLDPLSLPQGACAQTLFAGIRVVLYRHGAAVRMHVERPLASWLLDWFRQAATSLR</sequence>
<dbReference type="Gene3D" id="3.30.1360.120">
    <property type="entry name" value="Probable tRNA modification gtpase trme, domain 1"/>
    <property type="match status" value="1"/>
</dbReference>
<accession>A0AA42CH10</accession>
<proteinExistence type="predicted"/>